<accession>A0ACC2R4Q0</accession>
<name>A0ACC2R4Q0_9NEOP</name>
<dbReference type="EMBL" id="CM056782">
    <property type="protein sequence ID" value="KAJ8731745.1"/>
    <property type="molecule type" value="Genomic_DNA"/>
</dbReference>
<gene>
    <name evidence="1" type="ORF">PYW08_014475</name>
</gene>
<evidence type="ECO:0000313" key="2">
    <source>
        <dbReference type="Proteomes" id="UP001231649"/>
    </source>
</evidence>
<sequence>MGRRKPNFYEGWTKEEREFCVKQYFKRRSRGVVRLDDVKRDYWEKYHVVNSKYGNREKCPTSDHIMEWVKTQGKCTESEKPQQTETNKLSGTQWGRKTGENRSIRSDSVDMGEQHQAIKWKQRDMKWNGPRPFNEKPKIEVPVIEGRPGWWYAEYIPPAPAEKELKADKKQILKEKFEEEVLELVESLDAHGHAARASSFVALRGALQRHPVDGLLAKHRATLADQVSRALRRGKDGERKAAAAIAPLLALQVIIKIWPK</sequence>
<protein>
    <submittedName>
        <fullName evidence="1">Uncharacterized protein</fullName>
    </submittedName>
</protein>
<organism evidence="1 2">
    <name type="scientific">Mythimna loreyi</name>
    <dbReference type="NCBI Taxonomy" id="667449"/>
    <lineage>
        <taxon>Eukaryota</taxon>
        <taxon>Metazoa</taxon>
        <taxon>Ecdysozoa</taxon>
        <taxon>Arthropoda</taxon>
        <taxon>Hexapoda</taxon>
        <taxon>Insecta</taxon>
        <taxon>Pterygota</taxon>
        <taxon>Neoptera</taxon>
        <taxon>Endopterygota</taxon>
        <taxon>Lepidoptera</taxon>
        <taxon>Glossata</taxon>
        <taxon>Ditrysia</taxon>
        <taxon>Noctuoidea</taxon>
        <taxon>Noctuidae</taxon>
        <taxon>Noctuinae</taxon>
        <taxon>Hadenini</taxon>
        <taxon>Mythimna</taxon>
    </lineage>
</organism>
<proteinExistence type="predicted"/>
<dbReference type="Proteomes" id="UP001231649">
    <property type="component" value="Chromosome 6"/>
</dbReference>
<comment type="caution">
    <text evidence="1">The sequence shown here is derived from an EMBL/GenBank/DDBJ whole genome shotgun (WGS) entry which is preliminary data.</text>
</comment>
<evidence type="ECO:0000313" key="1">
    <source>
        <dbReference type="EMBL" id="KAJ8731745.1"/>
    </source>
</evidence>
<reference evidence="1" key="1">
    <citation type="submission" date="2023-03" db="EMBL/GenBank/DDBJ databases">
        <title>Chromosome-level genomes of two armyworms, Mythimna separata and Mythimna loreyi, provide insights into the biosynthesis and reception of sex pheromones.</title>
        <authorList>
            <person name="Zhao H."/>
        </authorList>
    </citation>
    <scope>NUCLEOTIDE SEQUENCE</scope>
    <source>
        <strain evidence="1">BeijingLab</strain>
    </source>
</reference>
<keyword evidence="2" id="KW-1185">Reference proteome</keyword>